<keyword evidence="1" id="KW-0378">Hydrolase</keyword>
<dbReference type="SUPFAM" id="SSF82171">
    <property type="entry name" value="DPP6 N-terminal domain-like"/>
    <property type="match status" value="1"/>
</dbReference>
<protein>
    <recommendedName>
        <fullName evidence="2">Peptidase S9 prolyl oligopeptidase catalytic domain-containing protein</fullName>
    </recommendedName>
</protein>
<dbReference type="InterPro" id="IPR029058">
    <property type="entry name" value="AB_hydrolase_fold"/>
</dbReference>
<dbReference type="EMBL" id="MBTA01000009">
    <property type="protein sequence ID" value="RKD17513.1"/>
    <property type="molecule type" value="Genomic_DNA"/>
</dbReference>
<evidence type="ECO:0000313" key="3">
    <source>
        <dbReference type="EMBL" id="RKD17513.1"/>
    </source>
</evidence>
<comment type="caution">
    <text evidence="3">The sequence shown here is derived from an EMBL/GenBank/DDBJ whole genome shotgun (WGS) entry which is preliminary data.</text>
</comment>
<dbReference type="Gene3D" id="2.120.10.30">
    <property type="entry name" value="TolB, C-terminal domain"/>
    <property type="match status" value="1"/>
</dbReference>
<dbReference type="PROSITE" id="PS51257">
    <property type="entry name" value="PROKAR_LIPOPROTEIN"/>
    <property type="match status" value="1"/>
</dbReference>
<sequence length="624" mass="71146">MIGWIKKYSYISVLFLFACTGEQKNKVLPVEAFFANTHQFNYRISPNGEMLCFLRLADGKQNLFVRATTDSVAQQLTFLTDISVRSCAWAGNKTLLCIKEKDSLNRFSAFLIDVDGSNLRELKTKANTKVNVLDTRVHDNTVLITVNEENESLFDVYRLNLSTGEKSIYVKNPGNIFTWYANSAGEVNLALGGDGVNETLYYRERKKTDFKPLATNNYQNTLEPVCFSDDGHCIYALSNLKRDKLALVKLDCRTGEEKQLLYENPEADILEVMTSEKDKKPVALSYEIEKRTVKFLNAQTGDMFRQINEQLPGREIQIIDKDSAEQRFIVRSFTDKNPGAFFVYHVADKKLDRLSAVNPRIDPAKMCEMQAITFESRDGLQLHGYLTLPNGSNNKKLPCVVLPHPGPSLRNVWGYSPEVQFLANRGYAVLQVNFRGSSGYGKAFLNAGSKEWSNKMQHDIYDGVQWLVQKGVVDPDRIGIFGYGFGGYSALCQVIQYPQTYRCAASYSGYINLFSYIKGFPAYVRPYKQMLTEIVGNPEKDIEYLKSASPVFQVDKIKTPLFIAQGGKDSRVNVTETNQFVKELQRKNVPVEYMLFENETQLFKDNEHKLEMYRRLSAFLEKYL</sequence>
<evidence type="ECO:0000259" key="2">
    <source>
        <dbReference type="Pfam" id="PF00326"/>
    </source>
</evidence>
<accession>A0A419S7P4</accession>
<keyword evidence="4" id="KW-1185">Reference proteome</keyword>
<dbReference type="GO" id="GO:0004252">
    <property type="term" value="F:serine-type endopeptidase activity"/>
    <property type="evidence" value="ECO:0007669"/>
    <property type="project" value="TreeGrafter"/>
</dbReference>
<gene>
    <name evidence="3" type="ORF">BCY91_16765</name>
</gene>
<dbReference type="InterPro" id="IPR011042">
    <property type="entry name" value="6-blade_b-propeller_TolB-like"/>
</dbReference>
<dbReference type="SUPFAM" id="SSF53474">
    <property type="entry name" value="alpha/beta-Hydrolases"/>
    <property type="match status" value="1"/>
</dbReference>
<dbReference type="PANTHER" id="PTHR42776">
    <property type="entry name" value="SERINE PEPTIDASE S9 FAMILY MEMBER"/>
    <property type="match status" value="1"/>
</dbReference>
<dbReference type="InterPro" id="IPR001375">
    <property type="entry name" value="Peptidase_S9_cat"/>
</dbReference>
<dbReference type="GO" id="GO:0006508">
    <property type="term" value="P:proteolysis"/>
    <property type="evidence" value="ECO:0007669"/>
    <property type="project" value="InterPro"/>
</dbReference>
<reference evidence="3 4" key="1">
    <citation type="submission" date="2016-07" db="EMBL/GenBank/DDBJ databases">
        <title>Genome of Pelobium manganitolerans.</title>
        <authorList>
            <person name="Wu S."/>
            <person name="Wang G."/>
        </authorList>
    </citation>
    <scope>NUCLEOTIDE SEQUENCE [LARGE SCALE GENOMIC DNA]</scope>
    <source>
        <strain evidence="3 4">YS-25</strain>
    </source>
</reference>
<dbReference type="AlphaFoldDB" id="A0A419S7P4"/>
<dbReference type="PANTHER" id="PTHR42776:SF27">
    <property type="entry name" value="DIPEPTIDYL PEPTIDASE FAMILY MEMBER 6"/>
    <property type="match status" value="1"/>
</dbReference>
<feature type="domain" description="Peptidase S9 prolyl oligopeptidase catalytic" evidence="2">
    <location>
        <begin position="413"/>
        <end position="624"/>
    </location>
</feature>
<dbReference type="RefSeq" id="WP_120181132.1">
    <property type="nucleotide sequence ID" value="NZ_MBTA01000009.1"/>
</dbReference>
<name>A0A419S7P4_9SPHI</name>
<evidence type="ECO:0000256" key="1">
    <source>
        <dbReference type="ARBA" id="ARBA00022801"/>
    </source>
</evidence>
<dbReference type="Pfam" id="PF00326">
    <property type="entry name" value="Peptidase_S9"/>
    <property type="match status" value="1"/>
</dbReference>
<dbReference type="Proteomes" id="UP000283433">
    <property type="component" value="Unassembled WGS sequence"/>
</dbReference>
<dbReference type="OrthoDB" id="108903at2"/>
<organism evidence="3 4">
    <name type="scientific">Pelobium manganitolerans</name>
    <dbReference type="NCBI Taxonomy" id="1842495"/>
    <lineage>
        <taxon>Bacteria</taxon>
        <taxon>Pseudomonadati</taxon>
        <taxon>Bacteroidota</taxon>
        <taxon>Sphingobacteriia</taxon>
        <taxon>Sphingobacteriales</taxon>
        <taxon>Sphingobacteriaceae</taxon>
        <taxon>Pelobium</taxon>
    </lineage>
</organism>
<proteinExistence type="predicted"/>
<dbReference type="Gene3D" id="3.40.50.1820">
    <property type="entry name" value="alpha/beta hydrolase"/>
    <property type="match status" value="1"/>
</dbReference>
<evidence type="ECO:0000313" key="4">
    <source>
        <dbReference type="Proteomes" id="UP000283433"/>
    </source>
</evidence>